<keyword evidence="2" id="KW-1185">Reference proteome</keyword>
<dbReference type="Proteomes" id="UP001164693">
    <property type="component" value="Chromosome"/>
</dbReference>
<protein>
    <recommendedName>
        <fullName evidence="3">M20/M25/M40 family metallo-hydrolase</fullName>
    </recommendedName>
</protein>
<dbReference type="RefSeq" id="WP_269445663.1">
    <property type="nucleotide sequence ID" value="NZ_CP097463.1"/>
</dbReference>
<accession>A0ABY7K686</accession>
<name>A0ABY7K686_9ACTN</name>
<proteinExistence type="predicted"/>
<sequence length="408" mass="41137">MASGLGRLGTFLSELIADVLRVLDATPAPRGHEHAAATALRDWCAGRWPELGWTLQPYGDGGANLVASCGAGPVLYSHLDTSLDGVGLDGAGLDGAAPDVAVTGRADAAGPLVVDGDRVEGFGLGVARAPAAAALAAFLAARRGTLLLAGSGTHRRGGRADGVLAYLQSSPAPPSAIVAKCGPPTVLFEEPGAAYLRVRVSGRYGAALAPESAVPAGGVAVHAGVVLDALAAWREDYLGARPPVGQVGPQAGVGAVRSGWAAKPDLLPAELLVDLYVVTVPGEDLAVLRGQLDGRLRAALAGSALSGCALDVSVEPIHAAAATAPGAPIVRAARAAWADEFGEPPPAITGWTGSTDGVVFRAHGIDAVRLGPQSARSPADPRRDVVQLADLDAFTRVYAELLRSGLAP</sequence>
<evidence type="ECO:0008006" key="3">
    <source>
        <dbReference type="Google" id="ProtNLM"/>
    </source>
</evidence>
<dbReference type="EMBL" id="CP097463">
    <property type="protein sequence ID" value="WAX59122.1"/>
    <property type="molecule type" value="Genomic_DNA"/>
</dbReference>
<organism evidence="1 2">
    <name type="scientific">Jatrophihabitans cynanchi</name>
    <dbReference type="NCBI Taxonomy" id="2944128"/>
    <lineage>
        <taxon>Bacteria</taxon>
        <taxon>Bacillati</taxon>
        <taxon>Actinomycetota</taxon>
        <taxon>Actinomycetes</taxon>
        <taxon>Jatrophihabitantales</taxon>
        <taxon>Jatrophihabitantaceae</taxon>
        <taxon>Jatrophihabitans</taxon>
    </lineage>
</organism>
<dbReference type="SUPFAM" id="SSF53187">
    <property type="entry name" value="Zn-dependent exopeptidases"/>
    <property type="match status" value="1"/>
</dbReference>
<dbReference type="Gene3D" id="3.40.630.10">
    <property type="entry name" value="Zn peptidases"/>
    <property type="match status" value="2"/>
</dbReference>
<evidence type="ECO:0000313" key="2">
    <source>
        <dbReference type="Proteomes" id="UP001164693"/>
    </source>
</evidence>
<evidence type="ECO:0000313" key="1">
    <source>
        <dbReference type="EMBL" id="WAX59122.1"/>
    </source>
</evidence>
<reference evidence="1" key="1">
    <citation type="submission" date="2022-05" db="EMBL/GenBank/DDBJ databases">
        <title>Jatrophihabitans sp. SB3-54 whole genome sequence.</title>
        <authorList>
            <person name="Suh M.K."/>
            <person name="Eom M.K."/>
            <person name="Kim J.S."/>
            <person name="Kim H.S."/>
            <person name="Do H.E."/>
            <person name="Shin Y.K."/>
            <person name="Lee J.-S."/>
        </authorList>
    </citation>
    <scope>NUCLEOTIDE SEQUENCE</scope>
    <source>
        <strain evidence="1">SB3-54</strain>
    </source>
</reference>
<gene>
    <name evidence="1" type="ORF">M6B22_10260</name>
</gene>